<feature type="non-terminal residue" evidence="1">
    <location>
        <position position="1"/>
    </location>
</feature>
<comment type="caution">
    <text evidence="1">The sequence shown here is derived from an EMBL/GenBank/DDBJ whole genome shotgun (WGS) entry which is preliminary data.</text>
</comment>
<dbReference type="EMBL" id="JACGCM010001954">
    <property type="protein sequence ID" value="KAF6146887.1"/>
    <property type="molecule type" value="Genomic_DNA"/>
</dbReference>
<evidence type="ECO:0000313" key="2">
    <source>
        <dbReference type="Proteomes" id="UP000541444"/>
    </source>
</evidence>
<evidence type="ECO:0000313" key="1">
    <source>
        <dbReference type="EMBL" id="KAF6146887.1"/>
    </source>
</evidence>
<organism evidence="1 2">
    <name type="scientific">Kingdonia uniflora</name>
    <dbReference type="NCBI Taxonomy" id="39325"/>
    <lineage>
        <taxon>Eukaryota</taxon>
        <taxon>Viridiplantae</taxon>
        <taxon>Streptophyta</taxon>
        <taxon>Embryophyta</taxon>
        <taxon>Tracheophyta</taxon>
        <taxon>Spermatophyta</taxon>
        <taxon>Magnoliopsida</taxon>
        <taxon>Ranunculales</taxon>
        <taxon>Circaeasteraceae</taxon>
        <taxon>Kingdonia</taxon>
    </lineage>
</organism>
<accession>A0A7J7LWC2</accession>
<reference evidence="1 2" key="1">
    <citation type="journal article" date="2020" name="IScience">
        <title>Genome Sequencing of the Endangered Kingdonia uniflora (Circaeasteraceae, Ranunculales) Reveals Potential Mechanisms of Evolutionary Specialization.</title>
        <authorList>
            <person name="Sun Y."/>
            <person name="Deng T."/>
            <person name="Zhang A."/>
            <person name="Moore M.J."/>
            <person name="Landis J.B."/>
            <person name="Lin N."/>
            <person name="Zhang H."/>
            <person name="Zhang X."/>
            <person name="Huang J."/>
            <person name="Zhang X."/>
            <person name="Sun H."/>
            <person name="Wang H."/>
        </authorList>
    </citation>
    <scope>NUCLEOTIDE SEQUENCE [LARGE SCALE GENOMIC DNA]</scope>
    <source>
        <strain evidence="1">TB1705</strain>
        <tissue evidence="1">Leaf</tissue>
    </source>
</reference>
<gene>
    <name evidence="1" type="ORF">GIB67_018540</name>
</gene>
<sequence length="54" mass="6368">FFPLVARDHRKLETEEYFLLELDPQLQATYGNPEYIIVTEVKSFKQIGLQINPD</sequence>
<keyword evidence="2" id="KW-1185">Reference proteome</keyword>
<protein>
    <submittedName>
        <fullName evidence="1">Uncharacterized protein</fullName>
    </submittedName>
</protein>
<dbReference type="Proteomes" id="UP000541444">
    <property type="component" value="Unassembled WGS sequence"/>
</dbReference>
<name>A0A7J7LWC2_9MAGN</name>
<proteinExistence type="predicted"/>
<dbReference type="AlphaFoldDB" id="A0A7J7LWC2"/>